<dbReference type="Gene3D" id="1.10.10.10">
    <property type="entry name" value="Winged helix-like DNA-binding domain superfamily/Winged helix DNA-binding domain"/>
    <property type="match status" value="1"/>
</dbReference>
<evidence type="ECO:0000313" key="5">
    <source>
        <dbReference type="EMBL" id="MTE14506.1"/>
    </source>
</evidence>
<dbReference type="InterPro" id="IPR036388">
    <property type="entry name" value="WH-like_DNA-bd_sf"/>
</dbReference>
<evidence type="ECO:0000256" key="3">
    <source>
        <dbReference type="ARBA" id="ARBA00023163"/>
    </source>
</evidence>
<evidence type="ECO:0000256" key="2">
    <source>
        <dbReference type="ARBA" id="ARBA00023125"/>
    </source>
</evidence>
<dbReference type="InterPro" id="IPR000792">
    <property type="entry name" value="Tscrpt_reg_LuxR_C"/>
</dbReference>
<name>A0A6I3L1P0_9NOCA</name>
<dbReference type="PROSITE" id="PS50043">
    <property type="entry name" value="HTH_LUXR_2"/>
    <property type="match status" value="1"/>
</dbReference>
<dbReference type="Proteomes" id="UP000432464">
    <property type="component" value="Unassembled WGS sequence"/>
</dbReference>
<organism evidence="5 6">
    <name type="scientific">Nocardia aurantiaca</name>
    <dbReference type="NCBI Taxonomy" id="2675850"/>
    <lineage>
        <taxon>Bacteria</taxon>
        <taxon>Bacillati</taxon>
        <taxon>Actinomycetota</taxon>
        <taxon>Actinomycetes</taxon>
        <taxon>Mycobacteriales</taxon>
        <taxon>Nocardiaceae</taxon>
        <taxon>Nocardia</taxon>
    </lineage>
</organism>
<dbReference type="PANTHER" id="PTHR44688:SF16">
    <property type="entry name" value="DNA-BINDING TRANSCRIPTIONAL ACTIVATOR DEVR_DOSR"/>
    <property type="match status" value="1"/>
</dbReference>
<dbReference type="SMART" id="SM00421">
    <property type="entry name" value="HTH_LUXR"/>
    <property type="match status" value="1"/>
</dbReference>
<dbReference type="PANTHER" id="PTHR44688">
    <property type="entry name" value="DNA-BINDING TRANSCRIPTIONAL ACTIVATOR DEVR_DOSR"/>
    <property type="match status" value="1"/>
</dbReference>
<keyword evidence="2" id="KW-0238">DNA-binding</keyword>
<feature type="domain" description="HTH luxR-type" evidence="4">
    <location>
        <begin position="253"/>
        <end position="318"/>
    </location>
</feature>
<sequence>MVAASDRELNPAVALRVRASIEAATPDRSGLGRVLFELSRVVAYEHAALSRFDPVARVHHTAASVGYPPAALEVIDDCLHAHPMFTRLRHERVPLELGEVPAPARSGPVFERVIVPLGYRQGLTQPLFGADGRYLGMLNMSGTAGVPFSRSSMTALALLADVVGAALDPCRSAEAAVDPGESVVLVGPGGAVRAVTESATPALFAAGTAGFELARSVAESGCPRDHLLLVGGDVYRTRMRPVRSGGTSVAYRRIDPPHALTPRELEVLALLPAGGSNARIAADLGVEPSTIATHIERILRKLNAPNRTVAATTAVRWGLDVVVGTGR</sequence>
<evidence type="ECO:0000259" key="4">
    <source>
        <dbReference type="PROSITE" id="PS50043"/>
    </source>
</evidence>
<evidence type="ECO:0000313" key="6">
    <source>
        <dbReference type="Proteomes" id="UP000432464"/>
    </source>
</evidence>
<protein>
    <recommendedName>
        <fullName evidence="4">HTH luxR-type domain-containing protein</fullName>
    </recommendedName>
</protein>
<gene>
    <name evidence="5" type="ORF">GLP40_17280</name>
</gene>
<reference evidence="5 6" key="1">
    <citation type="submission" date="2019-11" db="EMBL/GenBank/DDBJ databases">
        <title>Nocardia sp. nov. CT2-14 isolated from soil.</title>
        <authorList>
            <person name="Kanchanasin P."/>
            <person name="Tanasupawat S."/>
            <person name="Yuki M."/>
            <person name="Kudo T."/>
        </authorList>
    </citation>
    <scope>NUCLEOTIDE SEQUENCE [LARGE SCALE GENOMIC DNA]</scope>
    <source>
        <strain evidence="5 6">CT2-14</strain>
    </source>
</reference>
<dbReference type="AlphaFoldDB" id="A0A6I3L1P0"/>
<dbReference type="GO" id="GO:0003677">
    <property type="term" value="F:DNA binding"/>
    <property type="evidence" value="ECO:0007669"/>
    <property type="project" value="UniProtKB-KW"/>
</dbReference>
<dbReference type="CDD" id="cd06170">
    <property type="entry name" value="LuxR_C_like"/>
    <property type="match status" value="1"/>
</dbReference>
<dbReference type="PROSITE" id="PS00622">
    <property type="entry name" value="HTH_LUXR_1"/>
    <property type="match status" value="1"/>
</dbReference>
<dbReference type="Gene3D" id="3.30.450.40">
    <property type="match status" value="1"/>
</dbReference>
<evidence type="ECO:0000256" key="1">
    <source>
        <dbReference type="ARBA" id="ARBA00023015"/>
    </source>
</evidence>
<dbReference type="EMBL" id="WMBB01000007">
    <property type="protein sequence ID" value="MTE14506.1"/>
    <property type="molecule type" value="Genomic_DNA"/>
</dbReference>
<dbReference type="InterPro" id="IPR016032">
    <property type="entry name" value="Sig_transdc_resp-reg_C-effctor"/>
</dbReference>
<comment type="caution">
    <text evidence="5">The sequence shown here is derived from an EMBL/GenBank/DDBJ whole genome shotgun (WGS) entry which is preliminary data.</text>
</comment>
<dbReference type="SUPFAM" id="SSF46894">
    <property type="entry name" value="C-terminal effector domain of the bipartite response regulators"/>
    <property type="match status" value="1"/>
</dbReference>
<dbReference type="Pfam" id="PF00196">
    <property type="entry name" value="GerE"/>
    <property type="match status" value="1"/>
</dbReference>
<dbReference type="InterPro" id="IPR029016">
    <property type="entry name" value="GAF-like_dom_sf"/>
</dbReference>
<keyword evidence="3" id="KW-0804">Transcription</keyword>
<dbReference type="RefSeq" id="WP_154788923.1">
    <property type="nucleotide sequence ID" value="NZ_WMBB01000007.1"/>
</dbReference>
<proteinExistence type="predicted"/>
<dbReference type="GO" id="GO:0006355">
    <property type="term" value="P:regulation of DNA-templated transcription"/>
    <property type="evidence" value="ECO:0007669"/>
    <property type="project" value="InterPro"/>
</dbReference>
<dbReference type="SUPFAM" id="SSF55781">
    <property type="entry name" value="GAF domain-like"/>
    <property type="match status" value="1"/>
</dbReference>
<keyword evidence="6" id="KW-1185">Reference proteome</keyword>
<dbReference type="PRINTS" id="PR00038">
    <property type="entry name" value="HTHLUXR"/>
</dbReference>
<keyword evidence="1" id="KW-0805">Transcription regulation</keyword>
<accession>A0A6I3L1P0</accession>